<sequence>MKGWQNFKIICQKVNCEEKELLKIDEFENNPYIIGNKQYEDGFIQYQIPYQECVSLNDLYDAIKSQYVVIFKAQAILIIQAILQHLFKMAEKKLCHCQLNLYNIFIKLKNESNQFTTYQSIIEIDKIYFVQYLSISKTLNEEDENICMDVKAIKKIIKQFLELYQDERIQKLLENLKKVSNINNKKQFKDMIEIVNQFIKDFVDISKQTMKKNEIEDYHKFQKQRYQCEKELLIQLDEILKLNIQFEENIVQPTEQEIQQQNNYKEQTLKIQQYFFSYFQPLFVKQFQQYYGDKLQNSYLITGITKNQYYELLKKYIEKERQRANRAFESIDKTIKECLTQSKLIKEKLLQDFKFQIDDIPQDQIFEIFLKFFIKNSLWWHSSKQNTNKVQDQSKQESFTANSLSQDVIEIQDEEQFKVYDLSKEGSYKEVNQKVQDDVIKFIQDHYELELTLKILQLIDELI</sequence>
<comment type="caution">
    <text evidence="1">The sequence shown here is derived from an EMBL/GenBank/DDBJ whole genome shotgun (WGS) entry which is preliminary data.</text>
</comment>
<proteinExistence type="predicted"/>
<dbReference type="AlphaFoldDB" id="A0A8S1KW91"/>
<accession>A0A8S1KW91</accession>
<dbReference type="Proteomes" id="UP000692954">
    <property type="component" value="Unassembled WGS sequence"/>
</dbReference>
<organism evidence="1 2">
    <name type="scientific">Paramecium sonneborni</name>
    <dbReference type="NCBI Taxonomy" id="65129"/>
    <lineage>
        <taxon>Eukaryota</taxon>
        <taxon>Sar</taxon>
        <taxon>Alveolata</taxon>
        <taxon>Ciliophora</taxon>
        <taxon>Intramacronucleata</taxon>
        <taxon>Oligohymenophorea</taxon>
        <taxon>Peniculida</taxon>
        <taxon>Parameciidae</taxon>
        <taxon>Paramecium</taxon>
    </lineage>
</organism>
<name>A0A8S1KW91_9CILI</name>
<protein>
    <submittedName>
        <fullName evidence="1">Uncharacterized protein</fullName>
    </submittedName>
</protein>
<dbReference type="EMBL" id="CAJJDN010000011">
    <property type="protein sequence ID" value="CAD8057833.1"/>
    <property type="molecule type" value="Genomic_DNA"/>
</dbReference>
<reference evidence="1" key="1">
    <citation type="submission" date="2021-01" db="EMBL/GenBank/DDBJ databases">
        <authorList>
            <consortium name="Genoscope - CEA"/>
            <person name="William W."/>
        </authorList>
    </citation>
    <scope>NUCLEOTIDE SEQUENCE</scope>
</reference>
<dbReference type="OrthoDB" id="308542at2759"/>
<keyword evidence="2" id="KW-1185">Reference proteome</keyword>
<gene>
    <name evidence="1" type="ORF">PSON_ATCC_30995.1.T0110415</name>
</gene>
<evidence type="ECO:0000313" key="1">
    <source>
        <dbReference type="EMBL" id="CAD8057833.1"/>
    </source>
</evidence>
<evidence type="ECO:0000313" key="2">
    <source>
        <dbReference type="Proteomes" id="UP000692954"/>
    </source>
</evidence>